<protein>
    <submittedName>
        <fullName evidence="2">Uncharacterized protein</fullName>
    </submittedName>
</protein>
<evidence type="ECO:0000313" key="3">
    <source>
        <dbReference type="Proteomes" id="UP001353858"/>
    </source>
</evidence>
<organism evidence="2 3">
    <name type="scientific">Aquatica leii</name>
    <dbReference type="NCBI Taxonomy" id="1421715"/>
    <lineage>
        <taxon>Eukaryota</taxon>
        <taxon>Metazoa</taxon>
        <taxon>Ecdysozoa</taxon>
        <taxon>Arthropoda</taxon>
        <taxon>Hexapoda</taxon>
        <taxon>Insecta</taxon>
        <taxon>Pterygota</taxon>
        <taxon>Neoptera</taxon>
        <taxon>Endopterygota</taxon>
        <taxon>Coleoptera</taxon>
        <taxon>Polyphaga</taxon>
        <taxon>Elateriformia</taxon>
        <taxon>Elateroidea</taxon>
        <taxon>Lampyridae</taxon>
        <taxon>Luciolinae</taxon>
        <taxon>Aquatica</taxon>
    </lineage>
</organism>
<comment type="caution">
    <text evidence="2">The sequence shown here is derived from an EMBL/GenBank/DDBJ whole genome shotgun (WGS) entry which is preliminary data.</text>
</comment>
<reference evidence="3" key="1">
    <citation type="submission" date="2023-01" db="EMBL/GenBank/DDBJ databases">
        <title>Key to firefly adult light organ development and bioluminescence: homeobox transcription factors regulate luciferase expression and transportation to peroxisome.</title>
        <authorList>
            <person name="Fu X."/>
        </authorList>
    </citation>
    <scope>NUCLEOTIDE SEQUENCE [LARGE SCALE GENOMIC DNA]</scope>
</reference>
<evidence type="ECO:0000313" key="2">
    <source>
        <dbReference type="EMBL" id="KAK4882451.1"/>
    </source>
</evidence>
<sequence>MALNMIINAALIDEIEDLEELIYPGAVPSLQLYNHTDSTRRSPTKRKLEDSPEIEPMNMSCENTELQDGIMESQNKKLGYKMKNMNNPDFILLINVIENDEEMNQHRLHRQQLRDTSNPLSLPETAFRGIYRLSRELALDIINNLSPFLPNQQRKMYKVLEFGTGEVDVVPSSWIKDNKVTWAKTAKAFALKNFNPKSSWQLYKCKTRYNDSVFDSYQEASKNLIYCFMKLTHLTATMQIFKNCHKYGEFSEKFIIQSKREWEVIKFAIGNNGNNKLEQLFQELLPLSSVDNIKVLNELLMENDKRAYFITRAKRIGGKDAKATIANIIKNYFTVETQHT</sequence>
<dbReference type="EMBL" id="JARPUR010000002">
    <property type="protein sequence ID" value="KAK4882451.1"/>
    <property type="molecule type" value="Genomic_DNA"/>
</dbReference>
<evidence type="ECO:0000256" key="1">
    <source>
        <dbReference type="SAM" id="MobiDB-lite"/>
    </source>
</evidence>
<gene>
    <name evidence="2" type="ORF">RN001_005770</name>
</gene>
<dbReference type="AlphaFoldDB" id="A0AAN7SAS8"/>
<name>A0AAN7SAS8_9COLE</name>
<proteinExistence type="predicted"/>
<feature type="region of interest" description="Disordered" evidence="1">
    <location>
        <begin position="34"/>
        <end position="55"/>
    </location>
</feature>
<dbReference type="Proteomes" id="UP001353858">
    <property type="component" value="Unassembled WGS sequence"/>
</dbReference>
<accession>A0AAN7SAS8</accession>
<keyword evidence="3" id="KW-1185">Reference proteome</keyword>